<dbReference type="PANTHER" id="PTHR47990">
    <property type="entry name" value="2-OXOGLUTARATE (2OG) AND FE(II)-DEPENDENT OXYGENASE SUPERFAMILY PROTEIN-RELATED"/>
    <property type="match status" value="1"/>
</dbReference>
<evidence type="ECO:0000256" key="8">
    <source>
        <dbReference type="ARBA" id="ARBA00061560"/>
    </source>
</evidence>
<dbReference type="GO" id="GO:0009686">
    <property type="term" value="P:gibberellin biosynthetic process"/>
    <property type="evidence" value="ECO:0007669"/>
    <property type="project" value="UniProtKB-ARBA"/>
</dbReference>
<evidence type="ECO:0000256" key="7">
    <source>
        <dbReference type="ARBA" id="ARBA00037909"/>
    </source>
</evidence>
<feature type="domain" description="Fe2OG dioxygenase" evidence="11">
    <location>
        <begin position="209"/>
        <end position="312"/>
    </location>
</feature>
<dbReference type="InterPro" id="IPR050231">
    <property type="entry name" value="Iron_ascorbate_oxido_reductase"/>
</dbReference>
<evidence type="ECO:0000313" key="13">
    <source>
        <dbReference type="Proteomes" id="UP000447434"/>
    </source>
</evidence>
<dbReference type="InterPro" id="IPR027443">
    <property type="entry name" value="IPNS-like_sf"/>
</dbReference>
<dbReference type="FunFam" id="2.60.120.330:FF:000013">
    <property type="entry name" value="Gibberellin 3-beta-dioxygenase 1"/>
    <property type="match status" value="1"/>
</dbReference>
<organism evidence="12 13">
    <name type="scientific">Lupinus albus</name>
    <name type="common">White lupine</name>
    <name type="synonym">Lupinus termis</name>
    <dbReference type="NCBI Taxonomy" id="3870"/>
    <lineage>
        <taxon>Eukaryota</taxon>
        <taxon>Viridiplantae</taxon>
        <taxon>Streptophyta</taxon>
        <taxon>Embryophyta</taxon>
        <taxon>Tracheophyta</taxon>
        <taxon>Spermatophyta</taxon>
        <taxon>Magnoliopsida</taxon>
        <taxon>eudicotyledons</taxon>
        <taxon>Gunneridae</taxon>
        <taxon>Pentapetalae</taxon>
        <taxon>rosids</taxon>
        <taxon>fabids</taxon>
        <taxon>Fabales</taxon>
        <taxon>Fabaceae</taxon>
        <taxon>Papilionoideae</taxon>
        <taxon>50 kb inversion clade</taxon>
        <taxon>genistoids sensu lato</taxon>
        <taxon>core genistoids</taxon>
        <taxon>Genisteae</taxon>
        <taxon>Lupinus</taxon>
    </lineage>
</organism>
<sequence>MPSLSESYRNHPVHVHHKHPDLYSLQELPESYTWTNLNNDHTYPSCNNNSEGSSSSLSVPVIDLNDPNASKLIGHACKTWGVFQIVNHGVPLSLLDDIEWAGRNLFSLPSHQKLKASRSPDGVSGYGLARISSFFPKLMWSEGFTIVGSPLDHFCQLWPHDYTKYCDIVMQYNDTMKKLAGKLMWLMLDSLGITEEDLNWAGSMGQFNEACAALQLNSYPSCPDPDRAMGLAPHTDSTLFTILYQNNISGLQVKQDGGSGGWVTVPPLPAGLVINVGDLFHILSNGLYSSVLHRVIVNRTRQRFSVAYLYGPPTNVEICPHAKLVGPTRPALYRAVTWSEYLGTKAKHFNKALSYVQLCAPSSINGGLFDVNESHKSSVQVG</sequence>
<dbReference type="GO" id="GO:0016707">
    <property type="term" value="F:gibberellin 3-beta-dioxygenase activity"/>
    <property type="evidence" value="ECO:0007669"/>
    <property type="project" value="UniProtKB-EC"/>
</dbReference>
<comment type="cofactor">
    <cofactor evidence="1">
        <name>L-ascorbate</name>
        <dbReference type="ChEBI" id="CHEBI:38290"/>
    </cofactor>
</comment>
<comment type="similarity">
    <text evidence="8">Belongs to the iron/ascorbate-dependent oxidoreductase family. GA3OX subfamily.</text>
</comment>
<evidence type="ECO:0000256" key="2">
    <source>
        <dbReference type="ARBA" id="ARBA00004972"/>
    </source>
</evidence>
<keyword evidence="4 12" id="KW-0223">Dioxygenase</keyword>
<dbReference type="OrthoDB" id="288590at2759"/>
<accession>A0A6A5LE38</accession>
<comment type="pathway">
    <text evidence="2">Hormone biosynthesis.</text>
</comment>
<dbReference type="InterPro" id="IPR005123">
    <property type="entry name" value="Oxoglu/Fe-dep_dioxygenase_dom"/>
</dbReference>
<dbReference type="Gene3D" id="2.60.120.330">
    <property type="entry name" value="B-lactam Antibiotic, Isopenicillin N Synthase, Chain"/>
    <property type="match status" value="1"/>
</dbReference>
<comment type="caution">
    <text evidence="12">The sequence shown here is derived from an EMBL/GenBank/DDBJ whole genome shotgun (WGS) entry which is preliminary data.</text>
</comment>
<evidence type="ECO:0000256" key="1">
    <source>
        <dbReference type="ARBA" id="ARBA00001961"/>
    </source>
</evidence>
<dbReference type="InterPro" id="IPR044861">
    <property type="entry name" value="IPNS-like_FE2OG_OXY"/>
</dbReference>
<evidence type="ECO:0000313" key="12">
    <source>
        <dbReference type="EMBL" id="KAE9585851.1"/>
    </source>
</evidence>
<dbReference type="PROSITE" id="PS51471">
    <property type="entry name" value="FE2OG_OXY"/>
    <property type="match status" value="1"/>
</dbReference>
<keyword evidence="13" id="KW-1185">Reference proteome</keyword>
<evidence type="ECO:0000256" key="4">
    <source>
        <dbReference type="ARBA" id="ARBA00022964"/>
    </source>
</evidence>
<keyword evidence="5 10" id="KW-0560">Oxidoreductase</keyword>
<dbReference type="EMBL" id="WOCE01000024">
    <property type="protein sequence ID" value="KAE9585851.1"/>
    <property type="molecule type" value="Genomic_DNA"/>
</dbReference>
<dbReference type="Pfam" id="PF03171">
    <property type="entry name" value="2OG-FeII_Oxy"/>
    <property type="match status" value="1"/>
</dbReference>
<protein>
    <recommendedName>
        <fullName evidence="9">gibberellin 3beta-dioxygenase</fullName>
        <ecNumber evidence="9">1.14.11.15</ecNumber>
    </recommendedName>
</protein>
<proteinExistence type="inferred from homology"/>
<evidence type="ECO:0000256" key="3">
    <source>
        <dbReference type="ARBA" id="ARBA00022723"/>
    </source>
</evidence>
<dbReference type="InterPro" id="IPR026992">
    <property type="entry name" value="DIOX_N"/>
</dbReference>
<dbReference type="Pfam" id="PF14226">
    <property type="entry name" value="DIOX_N"/>
    <property type="match status" value="1"/>
</dbReference>
<dbReference type="Proteomes" id="UP000447434">
    <property type="component" value="Chromosome 24"/>
</dbReference>
<name>A0A6A5LE38_LUPAL</name>
<evidence type="ECO:0000256" key="6">
    <source>
        <dbReference type="ARBA" id="ARBA00023004"/>
    </source>
</evidence>
<comment type="pathway">
    <text evidence="7">Plant hormone biosynthesis; gibberellin biosynthesis.</text>
</comment>
<gene>
    <name evidence="12" type="ORF">Lalb_Chr24g0395691</name>
</gene>
<dbReference type="SUPFAM" id="SSF51197">
    <property type="entry name" value="Clavaminate synthase-like"/>
    <property type="match status" value="1"/>
</dbReference>
<evidence type="ECO:0000256" key="9">
    <source>
        <dbReference type="ARBA" id="ARBA00066695"/>
    </source>
</evidence>
<evidence type="ECO:0000256" key="5">
    <source>
        <dbReference type="ARBA" id="ARBA00023002"/>
    </source>
</evidence>
<reference evidence="13" key="1">
    <citation type="journal article" date="2020" name="Nat. Commun.">
        <title>Genome sequence of the cluster root forming white lupin.</title>
        <authorList>
            <person name="Hufnagel B."/>
            <person name="Marques A."/>
            <person name="Soriano A."/>
            <person name="Marques L."/>
            <person name="Divol F."/>
            <person name="Doumas P."/>
            <person name="Sallet E."/>
            <person name="Mancinotti D."/>
            <person name="Carrere S."/>
            <person name="Marande W."/>
            <person name="Arribat S."/>
            <person name="Keller J."/>
            <person name="Huneau C."/>
            <person name="Blein T."/>
            <person name="Aime D."/>
            <person name="Laguerre M."/>
            <person name="Taylor J."/>
            <person name="Schubert V."/>
            <person name="Nelson M."/>
            <person name="Geu-Flores F."/>
            <person name="Crespi M."/>
            <person name="Gallardo-Guerrero K."/>
            <person name="Delaux P.-M."/>
            <person name="Salse J."/>
            <person name="Berges H."/>
            <person name="Guyot R."/>
            <person name="Gouzy J."/>
            <person name="Peret B."/>
        </authorList>
    </citation>
    <scope>NUCLEOTIDE SEQUENCE [LARGE SCALE GENOMIC DNA]</scope>
    <source>
        <strain evidence="13">cv. Amiga</strain>
    </source>
</reference>
<dbReference type="AlphaFoldDB" id="A0A6A5LE38"/>
<dbReference type="GO" id="GO:0046872">
    <property type="term" value="F:metal ion binding"/>
    <property type="evidence" value="ECO:0007669"/>
    <property type="project" value="UniProtKB-KW"/>
</dbReference>
<evidence type="ECO:0000259" key="11">
    <source>
        <dbReference type="PROSITE" id="PS51471"/>
    </source>
</evidence>
<keyword evidence="3 10" id="KW-0479">Metal-binding</keyword>
<keyword evidence="6 10" id="KW-0408">Iron</keyword>
<evidence type="ECO:0000256" key="10">
    <source>
        <dbReference type="RuleBase" id="RU003682"/>
    </source>
</evidence>
<dbReference type="EC" id="1.14.11.15" evidence="9"/>